<comment type="caution">
    <text evidence="3">The sequence shown here is derived from an EMBL/GenBank/DDBJ whole genome shotgun (WGS) entry which is preliminary data.</text>
</comment>
<keyword evidence="2" id="KW-0732">Signal</keyword>
<sequence length="462" mass="51375">MKTMSKFCNTVVAASLVLVSASASASEADPSRLGRDLTPAGGEKAASKDGSIPAWGGKETPAAGWAYGKNRGAAWAHKGEKPLFSIDAGNVAKYADKLTPGQVATIKQVKGYRMDVYPTHRNCGVPDFVADNTRKNVGFAKLGDDGWSLKEANVPGYPFPFPENGAQAMWNSKMRYRGLALEYKNAITAVSPRKGADEWIKATSEQTLFFPWGAKGSKPVSKLPDIEYSTYLTYNTPTALAGQAFVLSLFLDQPGSETFYYFTGQRRVRRMPTYAYDAPQIGFENQYLVDEPFVFNGTIDRFDWKLVGKKELYVPYNSFGAYDFDAKFDDIAQAGSISPAHRRYELHRVWVVEASVKAGVRHVSPKRTFYIDEDSWNLVAADDYDAQGKIWKYREGFVIPVYETGTCDAPAFVQYNLNEGRYVFDMNSAGTGKDIQWVTEGNSPRYKPGFYTSDNLRALSDR</sequence>
<keyword evidence="4" id="KW-1185">Reference proteome</keyword>
<evidence type="ECO:0000313" key="3">
    <source>
        <dbReference type="EMBL" id="NML25923.1"/>
    </source>
</evidence>
<proteinExistence type="predicted"/>
<evidence type="ECO:0000256" key="2">
    <source>
        <dbReference type="SAM" id="SignalP"/>
    </source>
</evidence>
<reference evidence="3 4" key="1">
    <citation type="submission" date="2020-04" db="EMBL/GenBank/DDBJ databases">
        <title>Zoogloea sp. G-4-1-14 isolated from soil.</title>
        <authorList>
            <person name="Dahal R.H."/>
        </authorList>
    </citation>
    <scope>NUCLEOTIDE SEQUENCE [LARGE SCALE GENOMIC DNA]</scope>
    <source>
        <strain evidence="3 4">G-4-1-14</strain>
    </source>
</reference>
<feature type="chain" id="PRO_5032753556" evidence="2">
    <location>
        <begin position="26"/>
        <end position="462"/>
    </location>
</feature>
<evidence type="ECO:0000313" key="4">
    <source>
        <dbReference type="Proteomes" id="UP000580043"/>
    </source>
</evidence>
<feature type="signal peptide" evidence="2">
    <location>
        <begin position="1"/>
        <end position="25"/>
    </location>
</feature>
<dbReference type="Proteomes" id="UP000580043">
    <property type="component" value="Unassembled WGS sequence"/>
</dbReference>
<dbReference type="AlphaFoldDB" id="A0A848G682"/>
<dbReference type="RefSeq" id="WP_169145459.1">
    <property type="nucleotide sequence ID" value="NZ_JABBGA010000005.1"/>
</dbReference>
<dbReference type="InterPro" id="IPR010752">
    <property type="entry name" value="DUF1329"/>
</dbReference>
<feature type="region of interest" description="Disordered" evidence="1">
    <location>
        <begin position="28"/>
        <end position="54"/>
    </location>
</feature>
<protein>
    <submittedName>
        <fullName evidence="3">DUF1329 domain-containing protein</fullName>
    </submittedName>
</protein>
<organism evidence="3 4">
    <name type="scientific">Zoogloea dura</name>
    <dbReference type="NCBI Taxonomy" id="2728840"/>
    <lineage>
        <taxon>Bacteria</taxon>
        <taxon>Pseudomonadati</taxon>
        <taxon>Pseudomonadota</taxon>
        <taxon>Betaproteobacteria</taxon>
        <taxon>Rhodocyclales</taxon>
        <taxon>Zoogloeaceae</taxon>
        <taxon>Zoogloea</taxon>
    </lineage>
</organism>
<dbReference type="EMBL" id="JABBGA010000005">
    <property type="protein sequence ID" value="NML25923.1"/>
    <property type="molecule type" value="Genomic_DNA"/>
</dbReference>
<dbReference type="Pfam" id="PF07044">
    <property type="entry name" value="DUF1329"/>
    <property type="match status" value="1"/>
</dbReference>
<dbReference type="Gene3D" id="2.50.20.10">
    <property type="entry name" value="Lipoprotein localisation LolA/LolB/LppX"/>
    <property type="match status" value="1"/>
</dbReference>
<accession>A0A848G682</accession>
<evidence type="ECO:0000256" key="1">
    <source>
        <dbReference type="SAM" id="MobiDB-lite"/>
    </source>
</evidence>
<name>A0A848G682_9RHOO</name>
<gene>
    <name evidence="3" type="ORF">HHL15_09235</name>
</gene>